<name>A0A9W8GQV3_9FUNG</name>
<sequence>MADTESFYIYFYSGHKGQFGHEFFRFEIDEKGRLSYANDSKYRRDSLIEKSLKLSPTMLNEIKRIVEDSEIMSESDDKWPPRDDVNGRINLEITMGKRKISFETAKISSLSDIVDTRDPEGLRVLYYLIQDFKCLIMSLISLHFKIKPIA</sequence>
<dbReference type="GO" id="GO:0008380">
    <property type="term" value="P:RNA splicing"/>
    <property type="evidence" value="ECO:0007669"/>
    <property type="project" value="InterPro"/>
</dbReference>
<dbReference type="Proteomes" id="UP001151516">
    <property type="component" value="Unassembled WGS sequence"/>
</dbReference>
<keyword evidence="5" id="KW-1185">Reference proteome</keyword>
<dbReference type="PANTHER" id="PTHR12638">
    <property type="entry name" value="PROTEIN MAGO NASHI HOMOLOG"/>
    <property type="match status" value="1"/>
</dbReference>
<accession>A0A9W8GQV3</accession>
<dbReference type="SUPFAM" id="SSF89817">
    <property type="entry name" value="Mago nashi protein"/>
    <property type="match status" value="1"/>
</dbReference>
<dbReference type="FunFam" id="3.30.1560.10:FF:000001">
    <property type="entry name" value="Protein mago nashi homolog"/>
    <property type="match status" value="1"/>
</dbReference>
<evidence type="ECO:0000256" key="2">
    <source>
        <dbReference type="ARBA" id="ARBA00009270"/>
    </source>
</evidence>
<comment type="caution">
    <text evidence="4">The sequence shown here is derived from an EMBL/GenBank/DDBJ whole genome shotgun (WGS) entry which is preliminary data.</text>
</comment>
<dbReference type="EMBL" id="JANBTX010000001">
    <property type="protein sequence ID" value="KAJ2691396.1"/>
    <property type="molecule type" value="Genomic_DNA"/>
</dbReference>
<proteinExistence type="inferred from homology"/>
<dbReference type="PANTHER" id="PTHR12638:SF0">
    <property type="entry name" value="MAGO HOMOLOG, EXON JUNCTION COMPLEX SUBUNIT-RELATED"/>
    <property type="match status" value="1"/>
</dbReference>
<dbReference type="AlphaFoldDB" id="A0A9W8GQV3"/>
<dbReference type="Gene3D" id="3.30.1560.10">
    <property type="entry name" value="Mago nashi"/>
    <property type="match status" value="1"/>
</dbReference>
<dbReference type="InterPro" id="IPR036605">
    <property type="entry name" value="Mago_nashi_sf"/>
</dbReference>
<evidence type="ECO:0000256" key="1">
    <source>
        <dbReference type="ARBA" id="ARBA00004123"/>
    </source>
</evidence>
<comment type="subcellular location">
    <subcellularLocation>
        <location evidence="1">Nucleus</location>
    </subcellularLocation>
</comment>
<evidence type="ECO:0000313" key="5">
    <source>
        <dbReference type="Proteomes" id="UP001151516"/>
    </source>
</evidence>
<evidence type="ECO:0000313" key="4">
    <source>
        <dbReference type="EMBL" id="KAJ2691396.1"/>
    </source>
</evidence>
<dbReference type="Pfam" id="PF02792">
    <property type="entry name" value="Mago_nashi"/>
    <property type="match status" value="1"/>
</dbReference>
<dbReference type="InterPro" id="IPR004023">
    <property type="entry name" value="Mago_nashi"/>
</dbReference>
<protein>
    <recommendedName>
        <fullName evidence="6">Mago nashi</fullName>
    </recommendedName>
</protein>
<reference evidence="4" key="1">
    <citation type="submission" date="2022-07" db="EMBL/GenBank/DDBJ databases">
        <title>Phylogenomic reconstructions and comparative analyses of Kickxellomycotina fungi.</title>
        <authorList>
            <person name="Reynolds N.K."/>
            <person name="Stajich J.E."/>
            <person name="Barry K."/>
            <person name="Grigoriev I.V."/>
            <person name="Crous P."/>
            <person name="Smith M.E."/>
        </authorList>
    </citation>
    <scope>NUCLEOTIDE SEQUENCE</scope>
    <source>
        <strain evidence="4">CBS 109367</strain>
    </source>
</reference>
<dbReference type="OrthoDB" id="6495301at2759"/>
<organism evidence="4 5">
    <name type="scientific">Coemansia spiralis</name>
    <dbReference type="NCBI Taxonomy" id="417178"/>
    <lineage>
        <taxon>Eukaryota</taxon>
        <taxon>Fungi</taxon>
        <taxon>Fungi incertae sedis</taxon>
        <taxon>Zoopagomycota</taxon>
        <taxon>Kickxellomycotina</taxon>
        <taxon>Kickxellomycetes</taxon>
        <taxon>Kickxellales</taxon>
        <taxon>Kickxellaceae</taxon>
        <taxon>Coemansia</taxon>
    </lineage>
</organism>
<evidence type="ECO:0008006" key="6">
    <source>
        <dbReference type="Google" id="ProtNLM"/>
    </source>
</evidence>
<evidence type="ECO:0000256" key="3">
    <source>
        <dbReference type="ARBA" id="ARBA00023242"/>
    </source>
</evidence>
<keyword evidence="3" id="KW-0539">Nucleus</keyword>
<gene>
    <name evidence="4" type="ORF">IWW39_000081</name>
</gene>
<comment type="similarity">
    <text evidence="2">Belongs to the mago nashi family.</text>
</comment>
<dbReference type="GO" id="GO:0035145">
    <property type="term" value="C:exon-exon junction complex"/>
    <property type="evidence" value="ECO:0007669"/>
    <property type="project" value="InterPro"/>
</dbReference>